<proteinExistence type="predicted"/>
<accession>A0A3M0KV48</accession>
<keyword evidence="2" id="KW-1185">Reference proteome</keyword>
<evidence type="ECO:0000313" key="1">
    <source>
        <dbReference type="EMBL" id="RMC16571.1"/>
    </source>
</evidence>
<dbReference type="AlphaFoldDB" id="A0A3M0KV48"/>
<gene>
    <name evidence="1" type="ORF">DUI87_06508</name>
</gene>
<dbReference type="EMBL" id="QRBI01000102">
    <property type="protein sequence ID" value="RMC16571.1"/>
    <property type="molecule type" value="Genomic_DNA"/>
</dbReference>
<protein>
    <submittedName>
        <fullName evidence="1">Uncharacterized protein</fullName>
    </submittedName>
</protein>
<organism evidence="1 2">
    <name type="scientific">Hirundo rustica rustica</name>
    <dbReference type="NCBI Taxonomy" id="333673"/>
    <lineage>
        <taxon>Eukaryota</taxon>
        <taxon>Metazoa</taxon>
        <taxon>Chordata</taxon>
        <taxon>Craniata</taxon>
        <taxon>Vertebrata</taxon>
        <taxon>Euteleostomi</taxon>
        <taxon>Archelosauria</taxon>
        <taxon>Archosauria</taxon>
        <taxon>Dinosauria</taxon>
        <taxon>Saurischia</taxon>
        <taxon>Theropoda</taxon>
        <taxon>Coelurosauria</taxon>
        <taxon>Aves</taxon>
        <taxon>Neognathae</taxon>
        <taxon>Neoaves</taxon>
        <taxon>Telluraves</taxon>
        <taxon>Australaves</taxon>
        <taxon>Passeriformes</taxon>
        <taxon>Sylvioidea</taxon>
        <taxon>Hirundinidae</taxon>
        <taxon>Hirundo</taxon>
    </lineage>
</organism>
<name>A0A3M0KV48_HIRRU</name>
<comment type="caution">
    <text evidence="1">The sequence shown here is derived from an EMBL/GenBank/DDBJ whole genome shotgun (WGS) entry which is preliminary data.</text>
</comment>
<dbReference type="Proteomes" id="UP000269221">
    <property type="component" value="Unassembled WGS sequence"/>
</dbReference>
<evidence type="ECO:0000313" key="2">
    <source>
        <dbReference type="Proteomes" id="UP000269221"/>
    </source>
</evidence>
<reference evidence="1 2" key="1">
    <citation type="submission" date="2018-07" db="EMBL/GenBank/DDBJ databases">
        <title>A high quality draft genome assembly of the barn swallow (H. rustica rustica).</title>
        <authorList>
            <person name="Formenti G."/>
            <person name="Chiara M."/>
            <person name="Poveda L."/>
            <person name="Francoijs K.-J."/>
            <person name="Bonisoli-Alquati A."/>
            <person name="Canova L."/>
            <person name="Gianfranceschi L."/>
            <person name="Horner D.S."/>
            <person name="Saino N."/>
        </authorList>
    </citation>
    <scope>NUCLEOTIDE SEQUENCE [LARGE SCALE GENOMIC DNA]</scope>
    <source>
        <strain evidence="1">Chelidonia</strain>
        <tissue evidence="1">Blood</tissue>
    </source>
</reference>
<sequence>MDAQDSQPEADGQQKSSIYRVAEAVTDPGVTPDLVTTTTKMTPPSTLHIPKIECSSNLGTTAGLCNKTACKAGIELMQIYTCLTACREFASFHGFSQKPASNYVLTFCFYHSEFERSQKGEELRNTHDSSHKHFPTFTRFCNTSKTDMPSLEGP</sequence>